<evidence type="ECO:0000259" key="2">
    <source>
        <dbReference type="PROSITE" id="PS51387"/>
    </source>
</evidence>
<dbReference type="InterPro" id="IPR036318">
    <property type="entry name" value="FAD-bd_PCMH-like_sf"/>
</dbReference>
<dbReference type="InterPro" id="IPR010031">
    <property type="entry name" value="FAD_lactone_oxidase-like"/>
</dbReference>
<dbReference type="GO" id="GO:0071949">
    <property type="term" value="F:FAD binding"/>
    <property type="evidence" value="ECO:0007669"/>
    <property type="project" value="InterPro"/>
</dbReference>
<dbReference type="EMBL" id="FOJB01000001">
    <property type="protein sequence ID" value="SEW09645.1"/>
    <property type="molecule type" value="Genomic_DNA"/>
</dbReference>
<dbReference type="RefSeq" id="WP_091429346.1">
    <property type="nucleotide sequence ID" value="NZ_FOJB01000001.1"/>
</dbReference>
<dbReference type="PANTHER" id="PTHR43762">
    <property type="entry name" value="L-GULONOLACTONE OXIDASE"/>
    <property type="match status" value="1"/>
</dbReference>
<accession>A0A1I0P5N7</accession>
<keyword evidence="1" id="KW-0274">FAD</keyword>
<evidence type="ECO:0000313" key="3">
    <source>
        <dbReference type="EMBL" id="SEW09645.1"/>
    </source>
</evidence>
<gene>
    <name evidence="3" type="ORF">SAMN05444851_1370</name>
</gene>
<dbReference type="SUPFAM" id="SSF56176">
    <property type="entry name" value="FAD-binding/transporter-associated domain-like"/>
    <property type="match status" value="1"/>
</dbReference>
<dbReference type="InterPro" id="IPR016169">
    <property type="entry name" value="FAD-bd_PCMH_sub2"/>
</dbReference>
<dbReference type="PANTHER" id="PTHR43762:SF1">
    <property type="entry name" value="D-ARABINONO-1,4-LACTONE OXIDASE"/>
    <property type="match status" value="1"/>
</dbReference>
<sequence>MVWKKTKYSGWGRVQHATAELARPERARSLKAVVETHPCPAIGNCRSYGDAALNDGGRAIDMTRMNRIIDFDAGSGVVTVEAGITIGDLAHVFAPRGWLPAVMPGTGFATVGGCIAQDVHGKNHHNEGSFGQHVLSVTLLTGDKRTVATPSRNASLFRATMGGIGQTGVIAEAKLQLKPCPGDVMMVTERRAEDWDDHIALLDGSQATYCVGWIDTTAKGAALGRGVIEEAELAAGLLPKAKPSKKIPLDAPKFALSNPVVRAFNNAYYRRVPGSGRSSVKRIDDFFFPLDKIHDWNRLYGKRGFYQFQNVVPLDQADALKAMLELIAGAGLSSPLAVLKRMGSGRAGHMSFPMEGYTLAVDFPARDAAVDLIAMLEDMTMDAGGRLYLAKDALATGPAIKAMYPEHGDWVKQVNKADPDHALETDMVRRLNLREAG</sequence>
<name>A0A1I0P5N7_9RHOB</name>
<evidence type="ECO:0000256" key="1">
    <source>
        <dbReference type="ARBA" id="ARBA00022827"/>
    </source>
</evidence>
<dbReference type="STRING" id="1173584.SAMN05444851_1370"/>
<keyword evidence="1" id="KW-0285">Flavoprotein</keyword>
<keyword evidence="4" id="KW-1185">Reference proteome</keyword>
<protein>
    <submittedName>
        <fullName evidence="3">Decaprenylphospho-beta-D-ribofuranose 2-oxidase</fullName>
    </submittedName>
</protein>
<dbReference type="InterPro" id="IPR016166">
    <property type="entry name" value="FAD-bd_PCMH"/>
</dbReference>
<evidence type="ECO:0000313" key="4">
    <source>
        <dbReference type="Proteomes" id="UP000199650"/>
    </source>
</evidence>
<dbReference type="GO" id="GO:0016899">
    <property type="term" value="F:oxidoreductase activity, acting on the CH-OH group of donors, oxygen as acceptor"/>
    <property type="evidence" value="ECO:0007669"/>
    <property type="project" value="InterPro"/>
</dbReference>
<dbReference type="AlphaFoldDB" id="A0A1I0P5N7"/>
<dbReference type="InterPro" id="IPR006094">
    <property type="entry name" value="Oxid_FAD_bind_N"/>
</dbReference>
<dbReference type="Proteomes" id="UP000199650">
    <property type="component" value="Unassembled WGS sequence"/>
</dbReference>
<reference evidence="3 4" key="1">
    <citation type="submission" date="2016-10" db="EMBL/GenBank/DDBJ databases">
        <authorList>
            <person name="de Groot N.N."/>
        </authorList>
    </citation>
    <scope>NUCLEOTIDE SEQUENCE [LARGE SCALE GENOMIC DNA]</scope>
    <source>
        <strain evidence="3 4">DSM 29439</strain>
    </source>
</reference>
<dbReference type="Pfam" id="PF01565">
    <property type="entry name" value="FAD_binding_4"/>
    <property type="match status" value="1"/>
</dbReference>
<proteinExistence type="predicted"/>
<organism evidence="3 4">
    <name type="scientific">Aliiroseovarius sediminilitoris</name>
    <dbReference type="NCBI Taxonomy" id="1173584"/>
    <lineage>
        <taxon>Bacteria</taxon>
        <taxon>Pseudomonadati</taxon>
        <taxon>Pseudomonadota</taxon>
        <taxon>Alphaproteobacteria</taxon>
        <taxon>Rhodobacterales</taxon>
        <taxon>Paracoccaceae</taxon>
        <taxon>Aliiroseovarius</taxon>
    </lineage>
</organism>
<dbReference type="PROSITE" id="PS51387">
    <property type="entry name" value="FAD_PCMH"/>
    <property type="match status" value="1"/>
</dbReference>
<feature type="domain" description="FAD-binding PCMH-type" evidence="2">
    <location>
        <begin position="14"/>
        <end position="180"/>
    </location>
</feature>
<dbReference type="OrthoDB" id="143770at2"/>
<dbReference type="Gene3D" id="3.30.465.10">
    <property type="match status" value="1"/>
</dbReference>